<sequence>MKRLIDESPLLILPSLATKIGLNEAIILQQIHFWNQISKNIREGHTWVYKTVEEWHGEFPFWSKSTIERTLKKLEEQQLIVVGVYNPMKADRTKWYRVNYAMIVHHFYEGARQIV</sequence>
<dbReference type="EMBL" id="JAUHTQ010000016">
    <property type="protein sequence ID" value="MDN4495121.1"/>
    <property type="molecule type" value="Genomic_DNA"/>
</dbReference>
<protein>
    <submittedName>
        <fullName evidence="1">Uncharacterized protein</fullName>
    </submittedName>
</protein>
<keyword evidence="2" id="KW-1185">Reference proteome</keyword>
<evidence type="ECO:0000313" key="1">
    <source>
        <dbReference type="EMBL" id="MDN4495121.1"/>
    </source>
</evidence>
<reference evidence="1" key="1">
    <citation type="submission" date="2023-07" db="EMBL/GenBank/DDBJ databases">
        <title>Ureibacillus sp. isolated from freshwater well.</title>
        <authorList>
            <person name="Kirdat K."/>
            <person name="Bhatt A."/>
            <person name="Teware R."/>
            <person name="Bhavsar Y."/>
            <person name="Yadav A."/>
        </authorList>
    </citation>
    <scope>NUCLEOTIDE SEQUENCE</scope>
    <source>
        <strain evidence="1">BA0131</strain>
    </source>
</reference>
<gene>
    <name evidence="1" type="ORF">QYB95_16325</name>
</gene>
<dbReference type="Proteomes" id="UP001172743">
    <property type="component" value="Unassembled WGS sequence"/>
</dbReference>
<evidence type="ECO:0000313" key="2">
    <source>
        <dbReference type="Proteomes" id="UP001172743"/>
    </source>
</evidence>
<organism evidence="1 2">
    <name type="scientific">Ureibacillus aquaedulcis</name>
    <dbReference type="NCBI Taxonomy" id="3058421"/>
    <lineage>
        <taxon>Bacteria</taxon>
        <taxon>Bacillati</taxon>
        <taxon>Bacillota</taxon>
        <taxon>Bacilli</taxon>
        <taxon>Bacillales</taxon>
        <taxon>Caryophanaceae</taxon>
        <taxon>Ureibacillus</taxon>
    </lineage>
</organism>
<proteinExistence type="predicted"/>
<accession>A0ABT8GUU9</accession>
<comment type="caution">
    <text evidence="1">The sequence shown here is derived from an EMBL/GenBank/DDBJ whole genome shotgun (WGS) entry which is preliminary data.</text>
</comment>
<name>A0ABT8GUU9_9BACL</name>
<dbReference type="RefSeq" id="WP_301139438.1">
    <property type="nucleotide sequence ID" value="NZ_JAUHTQ010000016.1"/>
</dbReference>